<feature type="region of interest" description="Disordered" evidence="1">
    <location>
        <begin position="59"/>
        <end position="103"/>
    </location>
</feature>
<feature type="region of interest" description="Disordered" evidence="1">
    <location>
        <begin position="24"/>
        <end position="44"/>
    </location>
</feature>
<feature type="compositionally biased region" description="Basic residues" evidence="1">
    <location>
        <begin position="72"/>
        <end position="84"/>
    </location>
</feature>
<evidence type="ECO:0000313" key="3">
    <source>
        <dbReference type="Proteomes" id="UP001066276"/>
    </source>
</evidence>
<dbReference type="AlphaFoldDB" id="A0AAV7UCT2"/>
<comment type="caution">
    <text evidence="2">The sequence shown here is derived from an EMBL/GenBank/DDBJ whole genome shotgun (WGS) entry which is preliminary data.</text>
</comment>
<evidence type="ECO:0000256" key="1">
    <source>
        <dbReference type="SAM" id="MobiDB-lite"/>
    </source>
</evidence>
<evidence type="ECO:0000313" key="2">
    <source>
        <dbReference type="EMBL" id="KAJ1186466.1"/>
    </source>
</evidence>
<protein>
    <submittedName>
        <fullName evidence="2">Uncharacterized protein</fullName>
    </submittedName>
</protein>
<sequence length="103" mass="11465">MTKLSVDRVGSHVFKAQRVGVHAPDNSAALTTPSEVPAPHRHGGGVRLREVLRTGLERTATAPRRAREGIRHQRVQKKTRKTNRGLHSWQKSESKRVSECVTA</sequence>
<keyword evidence="3" id="KW-1185">Reference proteome</keyword>
<organism evidence="2 3">
    <name type="scientific">Pleurodeles waltl</name>
    <name type="common">Iberian ribbed newt</name>
    <dbReference type="NCBI Taxonomy" id="8319"/>
    <lineage>
        <taxon>Eukaryota</taxon>
        <taxon>Metazoa</taxon>
        <taxon>Chordata</taxon>
        <taxon>Craniata</taxon>
        <taxon>Vertebrata</taxon>
        <taxon>Euteleostomi</taxon>
        <taxon>Amphibia</taxon>
        <taxon>Batrachia</taxon>
        <taxon>Caudata</taxon>
        <taxon>Salamandroidea</taxon>
        <taxon>Salamandridae</taxon>
        <taxon>Pleurodelinae</taxon>
        <taxon>Pleurodeles</taxon>
    </lineage>
</organism>
<dbReference type="Proteomes" id="UP001066276">
    <property type="component" value="Chromosome 3_1"/>
</dbReference>
<feature type="compositionally biased region" description="Basic and acidic residues" evidence="1">
    <location>
        <begin position="90"/>
        <end position="103"/>
    </location>
</feature>
<reference evidence="2" key="1">
    <citation type="journal article" date="2022" name="bioRxiv">
        <title>Sequencing and chromosome-scale assembly of the giantPleurodeles waltlgenome.</title>
        <authorList>
            <person name="Brown T."/>
            <person name="Elewa A."/>
            <person name="Iarovenko S."/>
            <person name="Subramanian E."/>
            <person name="Araus A.J."/>
            <person name="Petzold A."/>
            <person name="Susuki M."/>
            <person name="Suzuki K.-i.T."/>
            <person name="Hayashi T."/>
            <person name="Toyoda A."/>
            <person name="Oliveira C."/>
            <person name="Osipova E."/>
            <person name="Leigh N.D."/>
            <person name="Simon A."/>
            <person name="Yun M.H."/>
        </authorList>
    </citation>
    <scope>NUCLEOTIDE SEQUENCE</scope>
    <source>
        <strain evidence="2">20211129_DDA</strain>
        <tissue evidence="2">Liver</tissue>
    </source>
</reference>
<gene>
    <name evidence="2" type="ORF">NDU88_003247</name>
</gene>
<dbReference type="EMBL" id="JANPWB010000005">
    <property type="protein sequence ID" value="KAJ1186466.1"/>
    <property type="molecule type" value="Genomic_DNA"/>
</dbReference>
<accession>A0AAV7UCT2</accession>
<proteinExistence type="predicted"/>
<name>A0AAV7UCT2_PLEWA</name>